<dbReference type="Proteomes" id="UP000018208">
    <property type="component" value="Unassembled WGS sequence"/>
</dbReference>
<dbReference type="VEuPathDB" id="GiardiaDB:SS50377_22963"/>
<gene>
    <name evidence="2" type="ORF">SS50377_11909</name>
    <name evidence="3" type="ORF">SS50377_22963</name>
</gene>
<protein>
    <recommendedName>
        <fullName evidence="5">Trichohyalin-plectin-homology domain-containing protein</fullName>
    </recommendedName>
</protein>
<dbReference type="EMBL" id="KI546014">
    <property type="protein sequence ID" value="EST47991.1"/>
    <property type="molecule type" value="Genomic_DNA"/>
</dbReference>
<evidence type="ECO:0008006" key="5">
    <source>
        <dbReference type="Google" id="ProtNLM"/>
    </source>
</evidence>
<evidence type="ECO:0000256" key="1">
    <source>
        <dbReference type="SAM" id="Coils"/>
    </source>
</evidence>
<reference evidence="3" key="2">
    <citation type="submission" date="2020-12" db="EMBL/GenBank/DDBJ databases">
        <title>New Spironucleus salmonicida genome in near-complete chromosomes.</title>
        <authorList>
            <person name="Xu F."/>
            <person name="Kurt Z."/>
            <person name="Jimenez-Gonzalez A."/>
            <person name="Astvaldsson A."/>
            <person name="Andersson J.O."/>
            <person name="Svard S.G."/>
        </authorList>
    </citation>
    <scope>NUCLEOTIDE SEQUENCE</scope>
    <source>
        <strain evidence="3">ATCC 50377</strain>
    </source>
</reference>
<sequence>MFDQTRYDRTLPKSINDRRRQETHFLSYEAYISTQEFNALRARKLSKPAPKARAVSQAELGLRIRSREAANRALLRRLFDAELAGYDAALAALAPSEDQILAENELRAAGIRADKNAETRHFCAQKRAQQLENNCDELRILKHEMHAKASRLTLDYQVQAKKERNEKERKIELQVDLMVVADHRKFVSEQQANFALKKCEIQRKKCEIEAEIDLKSQLRVRQQAERLIEAQKAQELNAQRKVLDQLENDVIFEQKMANRKNLECLIAVENAKKAVENANQIVEERTQNDEINAEIRQQALENLAQKELLRDQQAVYCELVNYRKEVVRKENLVIDNIYYQQIKNGVGAENLRNENERARDRKISQICFEYNKGVENRNQSEIQQNQQQKLLENQQHLQDLQILEEERLINYQKQVDQQLEYVTFLNFQETEAAAKANSLRREDEKILEFQQKKLDFEAVQQQNFAEKLRKNISEIVHNFAPPETKRGALKRRQWYNV</sequence>
<dbReference type="EMBL" id="AUWU02000003">
    <property type="protein sequence ID" value="KAH0575333.1"/>
    <property type="molecule type" value="Genomic_DNA"/>
</dbReference>
<dbReference type="AlphaFoldDB" id="V6LWA4"/>
<organism evidence="2">
    <name type="scientific">Spironucleus salmonicida</name>
    <dbReference type="NCBI Taxonomy" id="348837"/>
    <lineage>
        <taxon>Eukaryota</taxon>
        <taxon>Metamonada</taxon>
        <taxon>Diplomonadida</taxon>
        <taxon>Hexamitidae</taxon>
        <taxon>Hexamitinae</taxon>
        <taxon>Spironucleus</taxon>
    </lineage>
</organism>
<proteinExistence type="predicted"/>
<evidence type="ECO:0000313" key="3">
    <source>
        <dbReference type="EMBL" id="KAH0575333.1"/>
    </source>
</evidence>
<feature type="coiled-coil region" evidence="1">
    <location>
        <begin position="214"/>
        <end position="301"/>
    </location>
</feature>
<evidence type="ECO:0000313" key="4">
    <source>
        <dbReference type="Proteomes" id="UP000018208"/>
    </source>
</evidence>
<reference evidence="2 3" key="1">
    <citation type="journal article" date="2014" name="PLoS Genet.">
        <title>The Genome of Spironucleus salmonicida Highlights a Fish Pathogen Adapted to Fluctuating Environments.</title>
        <authorList>
            <person name="Xu F."/>
            <person name="Jerlstrom-Hultqvist J."/>
            <person name="Einarsson E."/>
            <person name="Astvaldsson A."/>
            <person name="Svard S.G."/>
            <person name="Andersson J.O."/>
        </authorList>
    </citation>
    <scope>NUCLEOTIDE SEQUENCE</scope>
    <source>
        <strain evidence="3">ATCC 50377</strain>
    </source>
</reference>
<evidence type="ECO:0000313" key="2">
    <source>
        <dbReference type="EMBL" id="EST47991.1"/>
    </source>
</evidence>
<name>V6LWA4_9EUKA</name>
<accession>V6LWA4</accession>
<keyword evidence="4" id="KW-1185">Reference proteome</keyword>
<keyword evidence="1" id="KW-0175">Coiled coil</keyword>